<evidence type="ECO:0000256" key="8">
    <source>
        <dbReference type="ARBA" id="ARBA00022801"/>
    </source>
</evidence>
<keyword evidence="8 14" id="KW-0378">Hydrolase</keyword>
<evidence type="ECO:0000313" key="15">
    <source>
        <dbReference type="Proteomes" id="UP001165393"/>
    </source>
</evidence>
<evidence type="ECO:0000256" key="6">
    <source>
        <dbReference type="ARBA" id="ARBA00022490"/>
    </source>
</evidence>
<dbReference type="GO" id="GO:0005737">
    <property type="term" value="C:cytoplasm"/>
    <property type="evidence" value="ECO:0007669"/>
    <property type="project" value="UniProtKB-SubCell"/>
</dbReference>
<proteinExistence type="inferred from homology"/>
<evidence type="ECO:0000256" key="9">
    <source>
        <dbReference type="ARBA" id="ARBA00022833"/>
    </source>
</evidence>
<sequence length="184" mass="20665">MQLDQEYRLRDVVQRPSPHFDARPLGTEPNLLVIHNISLPPGCFDGDDIDHLFMGTLDCASHDFYHELVNVRVSAHCVIRRDGSIRQYVPFNLRAWHAGSSSFQGKTACNDFSIGIELEGTDQSGFTSDQYQRLIAVTRTLMDCYPGITLGSIVGHSDIAHGRKTDPGFGFDWCMFRTLLTDTD</sequence>
<evidence type="ECO:0000256" key="7">
    <source>
        <dbReference type="ARBA" id="ARBA00022723"/>
    </source>
</evidence>
<gene>
    <name evidence="14" type="primary">ampD</name>
    <name evidence="14" type="ORF">NAF29_03800</name>
</gene>
<dbReference type="EMBL" id="JAMQGP010000001">
    <property type="protein sequence ID" value="MCM2678798.1"/>
    <property type="molecule type" value="Genomic_DNA"/>
</dbReference>
<keyword evidence="7" id="KW-0479">Metal-binding</keyword>
<dbReference type="GO" id="GO:0071555">
    <property type="term" value="P:cell wall organization"/>
    <property type="evidence" value="ECO:0007669"/>
    <property type="project" value="UniProtKB-KW"/>
</dbReference>
<comment type="caution">
    <text evidence="14">The sequence shown here is derived from an EMBL/GenBank/DDBJ whole genome shotgun (WGS) entry which is preliminary data.</text>
</comment>
<evidence type="ECO:0000256" key="10">
    <source>
        <dbReference type="ARBA" id="ARBA00023316"/>
    </source>
</evidence>
<dbReference type="GO" id="GO:0008745">
    <property type="term" value="F:N-acetylmuramoyl-L-alanine amidase activity"/>
    <property type="evidence" value="ECO:0007669"/>
    <property type="project" value="UniProtKB-EC"/>
</dbReference>
<dbReference type="SMART" id="SM00644">
    <property type="entry name" value="Ami_2"/>
    <property type="match status" value="1"/>
</dbReference>
<keyword evidence="9" id="KW-0862">Zinc</keyword>
<keyword evidence="6" id="KW-0963">Cytoplasm</keyword>
<dbReference type="InterPro" id="IPR036505">
    <property type="entry name" value="Amidase/PGRP_sf"/>
</dbReference>
<evidence type="ECO:0000256" key="3">
    <source>
        <dbReference type="ARBA" id="ARBA00004496"/>
    </source>
</evidence>
<comment type="cofactor">
    <cofactor evidence="2">
        <name>Zn(2+)</name>
        <dbReference type="ChEBI" id="CHEBI:29105"/>
    </cofactor>
</comment>
<organism evidence="14 15">
    <name type="scientific">Echinimonas agarilytica</name>
    <dbReference type="NCBI Taxonomy" id="1215918"/>
    <lineage>
        <taxon>Bacteria</taxon>
        <taxon>Pseudomonadati</taxon>
        <taxon>Pseudomonadota</taxon>
        <taxon>Gammaproteobacteria</taxon>
        <taxon>Alteromonadales</taxon>
        <taxon>Echinimonadaceae</taxon>
        <taxon>Echinimonas</taxon>
    </lineage>
</organism>
<dbReference type="PANTHER" id="PTHR30417">
    <property type="entry name" value="N-ACETYLMURAMOYL-L-ALANINE AMIDASE AMID"/>
    <property type="match status" value="1"/>
</dbReference>
<dbReference type="AlphaFoldDB" id="A0AA41W4V4"/>
<dbReference type="GO" id="GO:0009253">
    <property type="term" value="P:peptidoglycan catabolic process"/>
    <property type="evidence" value="ECO:0007669"/>
    <property type="project" value="InterPro"/>
</dbReference>
<evidence type="ECO:0000256" key="2">
    <source>
        <dbReference type="ARBA" id="ARBA00001947"/>
    </source>
</evidence>
<dbReference type="NCBIfam" id="NF008758">
    <property type="entry name" value="PRK11789.1"/>
    <property type="match status" value="1"/>
</dbReference>
<evidence type="ECO:0000256" key="1">
    <source>
        <dbReference type="ARBA" id="ARBA00001561"/>
    </source>
</evidence>
<dbReference type="PANTHER" id="PTHR30417:SF4">
    <property type="entry name" value="1,6-ANHYDRO-N-ACETYLMURAMYL-L-ALANINE AMIDASE AMPD"/>
    <property type="match status" value="1"/>
</dbReference>
<dbReference type="SUPFAM" id="SSF55846">
    <property type="entry name" value="N-acetylmuramoyl-L-alanine amidase-like"/>
    <property type="match status" value="1"/>
</dbReference>
<dbReference type="GO" id="GO:0009254">
    <property type="term" value="P:peptidoglycan turnover"/>
    <property type="evidence" value="ECO:0007669"/>
    <property type="project" value="TreeGrafter"/>
</dbReference>
<evidence type="ECO:0000259" key="13">
    <source>
        <dbReference type="SMART" id="SM00644"/>
    </source>
</evidence>
<reference evidence="14 15" key="1">
    <citation type="journal article" date="2013" name="Antonie Van Leeuwenhoek">
        <title>Echinimonas agarilytica gen. nov., sp. nov., a new gammaproteobacterium isolated from the sea urchin Strongylocentrotus intermedius.</title>
        <authorList>
            <person name="Nedashkovskaya O.I."/>
            <person name="Stenkova A.M."/>
            <person name="Zhukova N.V."/>
            <person name="Van Trappen S."/>
            <person name="Lee J.S."/>
            <person name="Kim S.B."/>
        </authorList>
    </citation>
    <scope>NUCLEOTIDE SEQUENCE [LARGE SCALE GENOMIC DNA]</scope>
    <source>
        <strain evidence="14 15">KMM 6351</strain>
    </source>
</reference>
<dbReference type="InterPro" id="IPR002502">
    <property type="entry name" value="Amidase_domain"/>
</dbReference>
<comment type="similarity">
    <text evidence="4">Belongs to the N-acetylmuramoyl-L-alanine amidase 2 family.</text>
</comment>
<comment type="subcellular location">
    <subcellularLocation>
        <location evidence="3">Cytoplasm</location>
    </subcellularLocation>
</comment>
<evidence type="ECO:0000256" key="5">
    <source>
        <dbReference type="ARBA" id="ARBA00011901"/>
    </source>
</evidence>
<dbReference type="GO" id="GO:0046872">
    <property type="term" value="F:metal ion binding"/>
    <property type="evidence" value="ECO:0007669"/>
    <property type="project" value="UniProtKB-KW"/>
</dbReference>
<dbReference type="Proteomes" id="UP001165393">
    <property type="component" value="Unassembled WGS sequence"/>
</dbReference>
<dbReference type="RefSeq" id="WP_251260150.1">
    <property type="nucleotide sequence ID" value="NZ_JAMQGP010000001.1"/>
</dbReference>
<dbReference type="InterPro" id="IPR051206">
    <property type="entry name" value="NAMLAA_amidase_2"/>
</dbReference>
<protein>
    <recommendedName>
        <fullName evidence="11">1,6-anhydro-N-acetylmuramyl-L-alanine amidase AmpD</fullName>
        <ecNumber evidence="5">3.5.1.28</ecNumber>
    </recommendedName>
    <alternativeName>
        <fullName evidence="12">N-acetylmuramoyl-L-alanine amidase</fullName>
    </alternativeName>
</protein>
<dbReference type="EC" id="3.5.1.28" evidence="5"/>
<comment type="catalytic activity">
    <reaction evidence="1">
        <text>Hydrolyzes the link between N-acetylmuramoyl residues and L-amino acid residues in certain cell-wall glycopeptides.</text>
        <dbReference type="EC" id="3.5.1.28"/>
    </reaction>
</comment>
<evidence type="ECO:0000256" key="4">
    <source>
        <dbReference type="ARBA" id="ARBA00007553"/>
    </source>
</evidence>
<name>A0AA41W4V4_9GAMM</name>
<dbReference type="Gene3D" id="3.40.80.10">
    <property type="entry name" value="Peptidoglycan recognition protein-like"/>
    <property type="match status" value="1"/>
</dbReference>
<evidence type="ECO:0000256" key="11">
    <source>
        <dbReference type="ARBA" id="ARBA00039257"/>
    </source>
</evidence>
<evidence type="ECO:0000313" key="14">
    <source>
        <dbReference type="EMBL" id="MCM2678798.1"/>
    </source>
</evidence>
<keyword evidence="10" id="KW-0961">Cell wall biogenesis/degradation</keyword>
<dbReference type="Pfam" id="PF01510">
    <property type="entry name" value="Amidase_2"/>
    <property type="match status" value="1"/>
</dbReference>
<accession>A0AA41W4V4</accession>
<feature type="domain" description="N-acetylmuramoyl-L-alanine amidase" evidence="13">
    <location>
        <begin position="17"/>
        <end position="168"/>
    </location>
</feature>
<dbReference type="CDD" id="cd06583">
    <property type="entry name" value="PGRP"/>
    <property type="match status" value="1"/>
</dbReference>
<keyword evidence="15" id="KW-1185">Reference proteome</keyword>
<evidence type="ECO:0000256" key="12">
    <source>
        <dbReference type="ARBA" id="ARBA00042615"/>
    </source>
</evidence>